<dbReference type="PANTHER" id="PTHR34135:SF2">
    <property type="entry name" value="LYSOZYME"/>
    <property type="match status" value="1"/>
</dbReference>
<dbReference type="SUPFAM" id="SSF51445">
    <property type="entry name" value="(Trans)glycosidases"/>
    <property type="match status" value="1"/>
</dbReference>
<feature type="region of interest" description="Disordered" evidence="5">
    <location>
        <begin position="464"/>
        <end position="499"/>
    </location>
</feature>
<dbReference type="InterPro" id="IPR002053">
    <property type="entry name" value="Glyco_hydro_25"/>
</dbReference>
<evidence type="ECO:0000256" key="4">
    <source>
        <dbReference type="ARBA" id="ARBA00023295"/>
    </source>
</evidence>
<gene>
    <name evidence="7" type="ORF">FD24_GL000572</name>
</gene>
<evidence type="ECO:0000259" key="6">
    <source>
        <dbReference type="PROSITE" id="PS51781"/>
    </source>
</evidence>
<dbReference type="PROSITE" id="PS51781">
    <property type="entry name" value="SH3B"/>
    <property type="match status" value="1"/>
</dbReference>
<dbReference type="PANTHER" id="PTHR34135">
    <property type="entry name" value="LYSOZYME"/>
    <property type="match status" value="1"/>
</dbReference>
<reference evidence="7 8" key="1">
    <citation type="journal article" date="2015" name="Genome Announc.">
        <title>Expanding the biotechnology potential of lactobacilli through comparative genomics of 213 strains and associated genera.</title>
        <authorList>
            <person name="Sun Z."/>
            <person name="Harris H.M."/>
            <person name="McCann A."/>
            <person name="Guo C."/>
            <person name="Argimon S."/>
            <person name="Zhang W."/>
            <person name="Yang X."/>
            <person name="Jeffery I.B."/>
            <person name="Cooney J.C."/>
            <person name="Kagawa T.F."/>
            <person name="Liu W."/>
            <person name="Song Y."/>
            <person name="Salvetti E."/>
            <person name="Wrobel A."/>
            <person name="Rasinkangas P."/>
            <person name="Parkhill J."/>
            <person name="Rea M.C."/>
            <person name="O'Sullivan O."/>
            <person name="Ritari J."/>
            <person name="Douillard F.P."/>
            <person name="Paul Ross R."/>
            <person name="Yang R."/>
            <person name="Briner A.E."/>
            <person name="Felis G.E."/>
            <person name="de Vos W.M."/>
            <person name="Barrangou R."/>
            <person name="Klaenhammer T.R."/>
            <person name="Caufield P.W."/>
            <person name="Cui Y."/>
            <person name="Zhang H."/>
            <person name="O'Toole P.W."/>
        </authorList>
    </citation>
    <scope>NUCLEOTIDE SEQUENCE [LARGE SCALE GENOMIC DNA]</scope>
    <source>
        <strain evidence="7 8">DSM 20314</strain>
    </source>
</reference>
<dbReference type="Pfam" id="PF19258">
    <property type="entry name" value="KxYKxGKxW_sig"/>
    <property type="match status" value="1"/>
</dbReference>
<dbReference type="AlphaFoldDB" id="A0A837R953"/>
<name>A0A837R953_LACPE</name>
<comment type="caution">
    <text evidence="7">The sequence shown here is derived from an EMBL/GenBank/DDBJ whole genome shotgun (WGS) entry which is preliminary data.</text>
</comment>
<evidence type="ECO:0000256" key="2">
    <source>
        <dbReference type="ARBA" id="ARBA00022729"/>
    </source>
</evidence>
<keyword evidence="4" id="KW-0326">Glycosidase</keyword>
<dbReference type="SMART" id="SM00287">
    <property type="entry name" value="SH3b"/>
    <property type="match status" value="4"/>
</dbReference>
<proteinExistence type="inferred from homology"/>
<evidence type="ECO:0000256" key="3">
    <source>
        <dbReference type="ARBA" id="ARBA00022801"/>
    </source>
</evidence>
<dbReference type="GO" id="GO:0003796">
    <property type="term" value="F:lysozyme activity"/>
    <property type="evidence" value="ECO:0007669"/>
    <property type="project" value="InterPro"/>
</dbReference>
<dbReference type="InterPro" id="IPR022263">
    <property type="entry name" value="KxYKxGKxW"/>
</dbReference>
<evidence type="ECO:0000313" key="8">
    <source>
        <dbReference type="Proteomes" id="UP000051020"/>
    </source>
</evidence>
<sequence>MNFKSQNPIDVSQSQRFKLYKSGKLWLVAGLTFFSFLGGSVVSSTNVHADATPVANAKTTSDSSSSATSTASSTATSAAASDATTKATNASSTTTTQATSAATTKTTDQASAASSSAATSSATSTAASSESSVKTATSASSTATSQATSQATSTATTKASSAATSQATSTAATKASSTATSQATSVASSTATSVASSTAAVKAVAASSTVSSAATTTKKTTAKVAAVAYSAATTSTDIWTIGDTTRPRVDVVDVASYQSEMTQSDYNKLKAAGVKTVIVKSTEGDSYTNPAALNQAKMANKAGLNVDFYHYATFNTSTEAKSEATNMASFLVKNNVSTKVLLFADMEDSSTYTVNAEANLNAFWSTLNSYGYTNHGVYTSNTYLYRDAVIRTVGTSRVWRAQYPYTPSANNLWNTGDGAWQFSDTALLPSGSDYTGYIDVSIDYNGLTEDSAGTNTFVTTTASDDTVTSNTSTDTSSTTTNNNTSSSTSSNTSTSTSTSKTTVKKASGWYTFTKNTAIKSAASDSAKTVGTYSKGNRVYYNAKVTTNGETWLRYLSYSGAEHYVKISSAAKTTKPSTSSSSSKTVTKAETGTYKFTKTTAIKGSANDSAKTLGNYYKGDTVYYNAKVTKNGETWLRYLSYSGAQHYVKISSAAKATTTNKTTSSSSSKTVTKVESGAYKFTKTTAIKGSTSDSAKTLGNYYKGDTVYYNAKITKNGQTWLRYLSYSGTQHYVKISGTAATTTSTNKSTSTSAKTVAQSGTYKFTKTTTIKSSASDSASTVGTYYKGNTVNYNAKVTANGQTWLRYTSYSGAQHYVKISGGAATTTSAAKATSATGTYTFKTTTNIRTAPSLSASVVGQYYTGESVYYIGKVSADGYQWLKYVSNSGAYHYTAVVD</sequence>
<dbReference type="InterPro" id="IPR018077">
    <property type="entry name" value="Glyco_hydro_fam25_subgr"/>
</dbReference>
<evidence type="ECO:0000256" key="5">
    <source>
        <dbReference type="SAM" id="MobiDB-lite"/>
    </source>
</evidence>
<dbReference type="InterPro" id="IPR003646">
    <property type="entry name" value="SH3-like_bac-type"/>
</dbReference>
<protein>
    <submittedName>
        <fullName evidence="7">Muramidase</fullName>
    </submittedName>
</protein>
<keyword evidence="2" id="KW-0732">Signal</keyword>
<dbReference type="InterPro" id="IPR017853">
    <property type="entry name" value="GH"/>
</dbReference>
<dbReference type="GeneID" id="49395132"/>
<dbReference type="GO" id="GO:0016052">
    <property type="term" value="P:carbohydrate catabolic process"/>
    <property type="evidence" value="ECO:0007669"/>
    <property type="project" value="TreeGrafter"/>
</dbReference>
<dbReference type="SMART" id="SM00641">
    <property type="entry name" value="Glyco_25"/>
    <property type="match status" value="1"/>
</dbReference>
<comment type="similarity">
    <text evidence="1">Belongs to the glycosyl hydrolase 25 family.</text>
</comment>
<keyword evidence="3" id="KW-0378">Hydrolase</keyword>
<feature type="domain" description="SH3b" evidence="6">
    <location>
        <begin position="830"/>
        <end position="895"/>
    </location>
</feature>
<dbReference type="Gene3D" id="3.20.20.80">
    <property type="entry name" value="Glycosidases"/>
    <property type="match status" value="1"/>
</dbReference>
<dbReference type="Pfam" id="PF01183">
    <property type="entry name" value="Glyco_hydro_25"/>
    <property type="match status" value="1"/>
</dbReference>
<evidence type="ECO:0000256" key="1">
    <source>
        <dbReference type="ARBA" id="ARBA00010646"/>
    </source>
</evidence>
<dbReference type="GO" id="GO:0016998">
    <property type="term" value="P:cell wall macromolecule catabolic process"/>
    <property type="evidence" value="ECO:0007669"/>
    <property type="project" value="InterPro"/>
</dbReference>
<dbReference type="Proteomes" id="UP000051020">
    <property type="component" value="Unassembled WGS sequence"/>
</dbReference>
<dbReference type="RefSeq" id="WP_056952813.1">
    <property type="nucleotide sequence ID" value="NZ_AZCU01000011.1"/>
</dbReference>
<dbReference type="PROSITE" id="PS51904">
    <property type="entry name" value="GLYCOSYL_HYDROL_F25_2"/>
    <property type="match status" value="1"/>
</dbReference>
<feature type="region of interest" description="Disordered" evidence="5">
    <location>
        <begin position="55"/>
        <end position="164"/>
    </location>
</feature>
<organism evidence="7 8">
    <name type="scientific">Lactiplantibacillus pentosus DSM 20314</name>
    <dbReference type="NCBI Taxonomy" id="1423791"/>
    <lineage>
        <taxon>Bacteria</taxon>
        <taxon>Bacillati</taxon>
        <taxon>Bacillota</taxon>
        <taxon>Bacilli</taxon>
        <taxon>Lactobacillales</taxon>
        <taxon>Lactobacillaceae</taxon>
        <taxon>Lactiplantibacillus</taxon>
    </lineage>
</organism>
<dbReference type="Gene3D" id="2.30.30.40">
    <property type="entry name" value="SH3 Domains"/>
    <property type="match status" value="5"/>
</dbReference>
<evidence type="ECO:0000313" key="7">
    <source>
        <dbReference type="EMBL" id="KRK24201.1"/>
    </source>
</evidence>
<dbReference type="Pfam" id="PF08460">
    <property type="entry name" value="SH3_5"/>
    <property type="match status" value="5"/>
</dbReference>
<dbReference type="EMBL" id="AZCU01000011">
    <property type="protein sequence ID" value="KRK24201.1"/>
    <property type="molecule type" value="Genomic_DNA"/>
</dbReference>
<dbReference type="NCBIfam" id="TIGR03715">
    <property type="entry name" value="KxYKxGKxW"/>
    <property type="match status" value="1"/>
</dbReference>
<feature type="compositionally biased region" description="Low complexity" evidence="5">
    <location>
        <begin position="57"/>
        <end position="164"/>
    </location>
</feature>
<dbReference type="GO" id="GO:0009253">
    <property type="term" value="P:peptidoglycan catabolic process"/>
    <property type="evidence" value="ECO:0007669"/>
    <property type="project" value="InterPro"/>
</dbReference>
<accession>A0A837R953</accession>